<evidence type="ECO:0000313" key="3">
    <source>
        <dbReference type="Proteomes" id="UP000323917"/>
    </source>
</evidence>
<evidence type="ECO:0008006" key="4">
    <source>
        <dbReference type="Google" id="ProtNLM"/>
    </source>
</evidence>
<feature type="signal peptide" evidence="1">
    <location>
        <begin position="1"/>
        <end position="24"/>
    </location>
</feature>
<proteinExistence type="predicted"/>
<accession>A0A5B9QDY7</accession>
<gene>
    <name evidence="2" type="ORF">Pr1d_30250</name>
</gene>
<dbReference type="OrthoDB" id="266272at2"/>
<keyword evidence="3" id="KW-1185">Reference proteome</keyword>
<dbReference type="KEGG" id="bgok:Pr1d_30250"/>
<dbReference type="RefSeq" id="WP_148074203.1">
    <property type="nucleotide sequence ID" value="NZ_CP042913.1"/>
</dbReference>
<protein>
    <recommendedName>
        <fullName evidence="4">PEP-CTERM protein-sorting domain-containing protein</fullName>
    </recommendedName>
</protein>
<dbReference type="EMBL" id="CP042913">
    <property type="protein sequence ID" value="QEG35722.1"/>
    <property type="molecule type" value="Genomic_DNA"/>
</dbReference>
<reference evidence="2 3" key="1">
    <citation type="submission" date="2019-08" db="EMBL/GenBank/DDBJ databases">
        <title>Deep-cultivation of Planctomycetes and their phenomic and genomic characterization uncovers novel biology.</title>
        <authorList>
            <person name="Wiegand S."/>
            <person name="Jogler M."/>
            <person name="Boedeker C."/>
            <person name="Pinto D."/>
            <person name="Vollmers J."/>
            <person name="Rivas-Marin E."/>
            <person name="Kohn T."/>
            <person name="Peeters S.H."/>
            <person name="Heuer A."/>
            <person name="Rast P."/>
            <person name="Oberbeckmann S."/>
            <person name="Bunk B."/>
            <person name="Jeske O."/>
            <person name="Meyerdierks A."/>
            <person name="Storesund J.E."/>
            <person name="Kallscheuer N."/>
            <person name="Luecker S."/>
            <person name="Lage O.M."/>
            <person name="Pohl T."/>
            <person name="Merkel B.J."/>
            <person name="Hornburger P."/>
            <person name="Mueller R.-W."/>
            <person name="Bruemmer F."/>
            <person name="Labrenz M."/>
            <person name="Spormann A.M."/>
            <person name="Op den Camp H."/>
            <person name="Overmann J."/>
            <person name="Amann R."/>
            <person name="Jetten M.S.M."/>
            <person name="Mascher T."/>
            <person name="Medema M.H."/>
            <person name="Devos D.P."/>
            <person name="Kaster A.-K."/>
            <person name="Ovreas L."/>
            <person name="Rohde M."/>
            <person name="Galperin M.Y."/>
            <person name="Jogler C."/>
        </authorList>
    </citation>
    <scope>NUCLEOTIDE SEQUENCE [LARGE SCALE GENOMIC DNA]</scope>
    <source>
        <strain evidence="2 3">Pr1d</strain>
    </source>
</reference>
<organism evidence="2 3">
    <name type="scientific">Bythopirellula goksoeyrii</name>
    <dbReference type="NCBI Taxonomy" id="1400387"/>
    <lineage>
        <taxon>Bacteria</taxon>
        <taxon>Pseudomonadati</taxon>
        <taxon>Planctomycetota</taxon>
        <taxon>Planctomycetia</taxon>
        <taxon>Pirellulales</taxon>
        <taxon>Lacipirellulaceae</taxon>
        <taxon>Bythopirellula</taxon>
    </lineage>
</organism>
<evidence type="ECO:0000256" key="1">
    <source>
        <dbReference type="SAM" id="SignalP"/>
    </source>
</evidence>
<dbReference type="AlphaFoldDB" id="A0A5B9QDY7"/>
<evidence type="ECO:0000313" key="2">
    <source>
        <dbReference type="EMBL" id="QEG35722.1"/>
    </source>
</evidence>
<name>A0A5B9QDY7_9BACT</name>
<sequence precursor="true">MKLPKIISATFTLFFLSMATTASAVPITGLFNTGVDNSGNAWGAGGVSDIHYNAILQPSTLFTPVTVADTAFPFPPWVPNNANSRWIGPRANSQGPAGNYIYRTTFNLPANANLSTAMLGGLWGTDDPGTDIRINGLSTGQTSAAFTSLVPFTVTSGFNVGLNTLDFYLTNAGGPTGLRVDRMRGKYDLIPEPGSCVLAAIGLGGLLVRRRM</sequence>
<feature type="chain" id="PRO_5022773337" description="PEP-CTERM protein-sorting domain-containing protein" evidence="1">
    <location>
        <begin position="25"/>
        <end position="212"/>
    </location>
</feature>
<dbReference type="Proteomes" id="UP000323917">
    <property type="component" value="Chromosome"/>
</dbReference>
<keyword evidence="1" id="KW-0732">Signal</keyword>
<dbReference type="Gene3D" id="2.60.120.260">
    <property type="entry name" value="Galactose-binding domain-like"/>
    <property type="match status" value="1"/>
</dbReference>